<accession>A0A1M5FLP6</accession>
<keyword evidence="1" id="KW-0812">Transmembrane</keyword>
<feature type="transmembrane region" description="Helical" evidence="1">
    <location>
        <begin position="129"/>
        <end position="149"/>
    </location>
</feature>
<proteinExistence type="predicted"/>
<dbReference type="EMBL" id="FQWD01000001">
    <property type="protein sequence ID" value="SHF92507.1"/>
    <property type="molecule type" value="Genomic_DNA"/>
</dbReference>
<protein>
    <submittedName>
        <fullName evidence="2">Uncharacterized protein</fullName>
    </submittedName>
</protein>
<evidence type="ECO:0000313" key="3">
    <source>
        <dbReference type="Proteomes" id="UP000184520"/>
    </source>
</evidence>
<sequence>MNNKNVLIHVWLPPLLFVIVCLSLNYLAGSLDLAYVVDERSQRDFNAALGMPLIIGYLWLAIRIMHRRAGRRIADFLVSVRRVDEYPQHIKKLEKKLITQVVIASALAISITMIYLTTEGLLALDLKPAIILLNAIAVPFWFFLFLFIMQSASFTRYMYRHLVLPSITRETNFSHCKALCDLGLSNVSLALMMLMLVPIFWLGKPIPVIDLLILMVMVVFMLALLFLPVLKTLWLMRTYRAKNIASIETAIEAILVKRRSGLNNERTAAQLYRLNQQLEDMRQFSCWPRDIVQNIKIFIVSAGVPTSWLLMAWFVK</sequence>
<dbReference type="AlphaFoldDB" id="A0A1M5FLP6"/>
<evidence type="ECO:0000256" key="1">
    <source>
        <dbReference type="SAM" id="Phobius"/>
    </source>
</evidence>
<feature type="transmembrane region" description="Helical" evidence="1">
    <location>
        <begin position="179"/>
        <end position="202"/>
    </location>
</feature>
<dbReference type="Proteomes" id="UP000184520">
    <property type="component" value="Unassembled WGS sequence"/>
</dbReference>
<feature type="transmembrane region" description="Helical" evidence="1">
    <location>
        <begin position="97"/>
        <end position="117"/>
    </location>
</feature>
<organism evidence="2 3">
    <name type="scientific">Marisediminitalea aggregata</name>
    <dbReference type="NCBI Taxonomy" id="634436"/>
    <lineage>
        <taxon>Bacteria</taxon>
        <taxon>Pseudomonadati</taxon>
        <taxon>Pseudomonadota</taxon>
        <taxon>Gammaproteobacteria</taxon>
        <taxon>Alteromonadales</taxon>
        <taxon>Alteromonadaceae</taxon>
        <taxon>Marisediminitalea</taxon>
    </lineage>
</organism>
<keyword evidence="1" id="KW-0472">Membrane</keyword>
<keyword evidence="1" id="KW-1133">Transmembrane helix</keyword>
<dbReference type="STRING" id="634436.SAMN05216361_0901"/>
<feature type="transmembrane region" description="Helical" evidence="1">
    <location>
        <begin position="208"/>
        <end position="230"/>
    </location>
</feature>
<feature type="transmembrane region" description="Helical" evidence="1">
    <location>
        <begin position="47"/>
        <end position="65"/>
    </location>
</feature>
<keyword evidence="3" id="KW-1185">Reference proteome</keyword>
<feature type="transmembrane region" description="Helical" evidence="1">
    <location>
        <begin position="7"/>
        <end position="27"/>
    </location>
</feature>
<name>A0A1M5FLP6_9ALTE</name>
<feature type="transmembrane region" description="Helical" evidence="1">
    <location>
        <begin position="297"/>
        <end position="315"/>
    </location>
</feature>
<evidence type="ECO:0000313" key="2">
    <source>
        <dbReference type="EMBL" id="SHF92507.1"/>
    </source>
</evidence>
<gene>
    <name evidence="2" type="ORF">SAMN05216361_0901</name>
</gene>
<reference evidence="3" key="1">
    <citation type="submission" date="2016-11" db="EMBL/GenBank/DDBJ databases">
        <authorList>
            <person name="Varghese N."/>
            <person name="Submissions S."/>
        </authorList>
    </citation>
    <scope>NUCLEOTIDE SEQUENCE [LARGE SCALE GENOMIC DNA]</scope>
    <source>
        <strain evidence="3">CGMCC 1.8995</strain>
    </source>
</reference>